<name>A0A6G0XZM1_APHCR</name>
<dbReference type="GO" id="GO:0004386">
    <property type="term" value="F:helicase activity"/>
    <property type="evidence" value="ECO:0007669"/>
    <property type="project" value="UniProtKB-KW"/>
</dbReference>
<keyword evidence="2" id="KW-0347">Helicase</keyword>
<sequence length="60" mass="6715">MLLRNLDSKRQLCNGTRLVVPELQRYKFKAMMLSGNAQDDIIIPAIPLTSSGEDDLPIIT</sequence>
<dbReference type="Proteomes" id="UP000478052">
    <property type="component" value="Unassembled WGS sequence"/>
</dbReference>
<protein>
    <submittedName>
        <fullName evidence="2">ATP-dependent DNA helicase PIF1-like</fullName>
    </submittedName>
</protein>
<evidence type="ECO:0000313" key="2">
    <source>
        <dbReference type="EMBL" id="KAF0746303.1"/>
    </source>
</evidence>
<reference evidence="2 3" key="1">
    <citation type="submission" date="2019-08" db="EMBL/GenBank/DDBJ databases">
        <title>Whole genome of Aphis craccivora.</title>
        <authorList>
            <person name="Voronova N.V."/>
            <person name="Shulinski R.S."/>
            <person name="Bandarenka Y.V."/>
            <person name="Zhorov D.G."/>
            <person name="Warner D."/>
        </authorList>
    </citation>
    <scope>NUCLEOTIDE SEQUENCE [LARGE SCALE GENOMIC DNA]</scope>
    <source>
        <strain evidence="2">180601</strain>
        <tissue evidence="2">Whole Body</tissue>
    </source>
</reference>
<dbReference type="AlphaFoldDB" id="A0A6G0XZM1"/>
<keyword evidence="2" id="KW-0067">ATP-binding</keyword>
<evidence type="ECO:0000259" key="1">
    <source>
        <dbReference type="Pfam" id="PF21530"/>
    </source>
</evidence>
<gene>
    <name evidence="2" type="ORF">FWK35_00022178</name>
</gene>
<organism evidence="2 3">
    <name type="scientific">Aphis craccivora</name>
    <name type="common">Cowpea aphid</name>
    <dbReference type="NCBI Taxonomy" id="307492"/>
    <lineage>
        <taxon>Eukaryota</taxon>
        <taxon>Metazoa</taxon>
        <taxon>Ecdysozoa</taxon>
        <taxon>Arthropoda</taxon>
        <taxon>Hexapoda</taxon>
        <taxon>Insecta</taxon>
        <taxon>Pterygota</taxon>
        <taxon>Neoptera</taxon>
        <taxon>Paraneoptera</taxon>
        <taxon>Hemiptera</taxon>
        <taxon>Sternorrhyncha</taxon>
        <taxon>Aphidomorpha</taxon>
        <taxon>Aphidoidea</taxon>
        <taxon>Aphididae</taxon>
        <taxon>Aphidini</taxon>
        <taxon>Aphis</taxon>
        <taxon>Aphis</taxon>
    </lineage>
</organism>
<keyword evidence="3" id="KW-1185">Reference proteome</keyword>
<feature type="domain" description="DNA helicase Pif1-like 2B" evidence="1">
    <location>
        <begin position="1"/>
        <end position="23"/>
    </location>
</feature>
<dbReference type="OrthoDB" id="6623760at2759"/>
<keyword evidence="2" id="KW-0547">Nucleotide-binding</keyword>
<dbReference type="Pfam" id="PF21530">
    <property type="entry name" value="Pif1_2B_dom"/>
    <property type="match status" value="1"/>
</dbReference>
<dbReference type="EMBL" id="VUJU01007266">
    <property type="protein sequence ID" value="KAF0746303.1"/>
    <property type="molecule type" value="Genomic_DNA"/>
</dbReference>
<keyword evidence="2" id="KW-0378">Hydrolase</keyword>
<evidence type="ECO:0000313" key="3">
    <source>
        <dbReference type="Proteomes" id="UP000478052"/>
    </source>
</evidence>
<comment type="caution">
    <text evidence="2">The sequence shown here is derived from an EMBL/GenBank/DDBJ whole genome shotgun (WGS) entry which is preliminary data.</text>
</comment>
<proteinExistence type="predicted"/>
<accession>A0A6G0XZM1</accession>
<dbReference type="InterPro" id="IPR049163">
    <property type="entry name" value="Pif1-like_2B_dom"/>
</dbReference>